<gene>
    <name evidence="1" type="ordered locus">Spiaf_1010</name>
</gene>
<sequence length="409" mass="46027">MYPFREGDTFATFRNVVDSVSNEIKALDNEYVLKASETELEEYFTDKAIIKPLVLHSDQQYIKNQTGTQIDVSHDFHRAVFPGERAVVRGTKIDIAIPFDGDPMLWRVRASTWSSGGYPDIEVKGGEIILSVSFPDDSANPGQLKGEINRNIKSLEDAVGYLKKDVQNHNNSVPNTVKQALKRKRELAQATTGAVAALGIPVKRADASPTFTIPAKRRTKPTKKPTVETGSYQPEPVLDEKEYQHILEIIKSMSLVIERNPASFASLDEESIRDHFLLQLNGHYEGGATGETFNASGKTDILIREENKNVFIAECKFWRGQKVFNEAVGQLLGYLTWRDSKCALMIFNRTKDSNAVRQKMHEAMESLPEHRKTVFHHADGDSRYILVKESEPGKEIIVTTQLYDIPSDK</sequence>
<dbReference type="STRING" id="889378.Spiaf_1010"/>
<dbReference type="KEGG" id="sfc:Spiaf_1010"/>
<dbReference type="EMBL" id="CP003282">
    <property type="protein sequence ID" value="AFG37098.1"/>
    <property type="molecule type" value="Genomic_DNA"/>
</dbReference>
<dbReference type="eggNOG" id="ENOG502Z9Z0">
    <property type="taxonomic scope" value="Bacteria"/>
</dbReference>
<accession>H9UHV5</accession>
<dbReference type="HOGENOM" id="CLU_054942_0_0_12"/>
<dbReference type="AlphaFoldDB" id="H9UHV5"/>
<dbReference type="OrthoDB" id="5447244at2"/>
<evidence type="ECO:0000313" key="2">
    <source>
        <dbReference type="Proteomes" id="UP000007383"/>
    </source>
</evidence>
<protein>
    <submittedName>
        <fullName evidence="1">Uncharacterized protein</fullName>
    </submittedName>
</protein>
<organism evidence="1 2">
    <name type="scientific">Spirochaeta africana (strain ATCC 700263 / DSM 8902 / Z-7692)</name>
    <dbReference type="NCBI Taxonomy" id="889378"/>
    <lineage>
        <taxon>Bacteria</taxon>
        <taxon>Pseudomonadati</taxon>
        <taxon>Spirochaetota</taxon>
        <taxon>Spirochaetia</taxon>
        <taxon>Spirochaetales</taxon>
        <taxon>Spirochaetaceae</taxon>
        <taxon>Spirochaeta</taxon>
    </lineage>
</organism>
<evidence type="ECO:0000313" key="1">
    <source>
        <dbReference type="EMBL" id="AFG37098.1"/>
    </source>
</evidence>
<name>H9UHV5_SPIAZ</name>
<keyword evidence="2" id="KW-1185">Reference proteome</keyword>
<proteinExistence type="predicted"/>
<dbReference type="PATRIC" id="fig|889378.3.peg.1014"/>
<dbReference type="Proteomes" id="UP000007383">
    <property type="component" value="Chromosome"/>
</dbReference>
<reference evidence="2" key="1">
    <citation type="journal article" date="2013" name="Stand. Genomic Sci.">
        <title>Complete genome sequence of the halophilic bacterium Spirochaeta africana type strain (Z-7692(T)) from the alkaline Lake Magadi in the East African Rift.</title>
        <authorList>
            <person name="Liolos K."/>
            <person name="Abt B."/>
            <person name="Scheuner C."/>
            <person name="Teshima H."/>
            <person name="Held B."/>
            <person name="Lapidus A."/>
            <person name="Nolan M."/>
            <person name="Lucas S."/>
            <person name="Deshpande S."/>
            <person name="Cheng J.F."/>
            <person name="Tapia R."/>
            <person name="Goodwin L.A."/>
            <person name="Pitluck S."/>
            <person name="Pagani I."/>
            <person name="Ivanova N."/>
            <person name="Mavromatis K."/>
            <person name="Mikhailova N."/>
            <person name="Huntemann M."/>
            <person name="Pati A."/>
            <person name="Chen A."/>
            <person name="Palaniappan K."/>
            <person name="Land M."/>
            <person name="Rohde M."/>
            <person name="Tindall B.J."/>
            <person name="Detter J.C."/>
            <person name="Goker M."/>
            <person name="Bristow J."/>
            <person name="Eisen J.A."/>
            <person name="Markowitz V."/>
            <person name="Hugenholtz P."/>
            <person name="Woyke T."/>
            <person name="Klenk H.P."/>
            <person name="Kyrpides N.C."/>
        </authorList>
    </citation>
    <scope>NUCLEOTIDE SEQUENCE</scope>
    <source>
        <strain evidence="2">ATCC 700263 / DSM 8902 / Z-7692</strain>
    </source>
</reference>